<dbReference type="Gene3D" id="3.40.605.10">
    <property type="entry name" value="Aldehyde Dehydrogenase, Chain A, domain 1"/>
    <property type="match status" value="1"/>
</dbReference>
<name>A0AAW3EFF1_9GAMM</name>
<dbReference type="PANTHER" id="PTHR11699">
    <property type="entry name" value="ALDEHYDE DEHYDROGENASE-RELATED"/>
    <property type="match status" value="1"/>
</dbReference>
<evidence type="ECO:0000313" key="8">
    <source>
        <dbReference type="Proteomes" id="UP000029436"/>
    </source>
</evidence>
<keyword evidence="1" id="KW-0560">Oxidoreductase</keyword>
<feature type="compositionally biased region" description="Polar residues" evidence="3">
    <location>
        <begin position="17"/>
        <end position="31"/>
    </location>
</feature>
<keyword evidence="2" id="KW-0520">NAD</keyword>
<feature type="domain" description="Aldehyde dehydrogenase" evidence="4">
    <location>
        <begin position="69"/>
        <end position="457"/>
    </location>
</feature>
<dbReference type="InterPro" id="IPR016162">
    <property type="entry name" value="Ald_DH_N"/>
</dbReference>
<dbReference type="PIRSF" id="PIRSF036410">
    <property type="entry name" value="EutE_PduP"/>
    <property type="match status" value="1"/>
</dbReference>
<dbReference type="EMBL" id="JQHP01000008">
    <property type="protein sequence ID" value="KFX04554.1"/>
    <property type="molecule type" value="Genomic_DNA"/>
</dbReference>
<dbReference type="SUPFAM" id="SSF53720">
    <property type="entry name" value="ALDH-like"/>
    <property type="match status" value="1"/>
</dbReference>
<dbReference type="GO" id="GO:0008774">
    <property type="term" value="F:acetaldehyde dehydrogenase (acetylating) activity"/>
    <property type="evidence" value="ECO:0007669"/>
    <property type="project" value="InterPro"/>
</dbReference>
<evidence type="ECO:0000256" key="3">
    <source>
        <dbReference type="SAM" id="MobiDB-lite"/>
    </source>
</evidence>
<evidence type="ECO:0000313" key="6">
    <source>
        <dbReference type="EMBL" id="KGA27574.1"/>
    </source>
</evidence>
<protein>
    <submittedName>
        <fullName evidence="5">Aldehyde dehydrogenase</fullName>
    </submittedName>
</protein>
<dbReference type="AlphaFoldDB" id="A0AAW3EFF1"/>
<dbReference type="InterPro" id="IPR012408">
    <property type="entry name" value="Acetald_propionald_DH-rel"/>
</dbReference>
<evidence type="ECO:0000313" key="7">
    <source>
        <dbReference type="Proteomes" id="UP000029257"/>
    </source>
</evidence>
<dbReference type="NCBIfam" id="NF011927">
    <property type="entry name" value="PRK15398.1"/>
    <property type="match status" value="1"/>
</dbReference>
<dbReference type="InterPro" id="IPR015590">
    <property type="entry name" value="Aldehyde_DH_dom"/>
</dbReference>
<dbReference type="Proteomes" id="UP000029257">
    <property type="component" value="Unassembled WGS sequence"/>
</dbReference>
<proteinExistence type="predicted"/>
<reference evidence="7 8" key="1">
    <citation type="submission" date="2014-08" db="EMBL/GenBank/DDBJ databases">
        <title>Genome sequences of NCPPB Pectobacterium isolates.</title>
        <authorList>
            <person name="Glover R.H."/>
            <person name="Sapp M."/>
            <person name="Elphinstone J."/>
        </authorList>
    </citation>
    <scope>NUCLEOTIDE SEQUENCE [LARGE SCALE GENOMIC DNA]</scope>
    <source>
        <strain evidence="5 7">NCPPB 3701</strain>
        <strain evidence="6 8">NCPPB3702</strain>
    </source>
</reference>
<evidence type="ECO:0000313" key="5">
    <source>
        <dbReference type="EMBL" id="KFX04554.1"/>
    </source>
</evidence>
<dbReference type="Proteomes" id="UP000029436">
    <property type="component" value="Unassembled WGS sequence"/>
</dbReference>
<dbReference type="Pfam" id="PF00171">
    <property type="entry name" value="Aldedh"/>
    <property type="match status" value="1"/>
</dbReference>
<sequence>MNDLEITQAVSRALSKYTKTTPEAQEHSGPSATPAPDRDNIEAIVASALARRAGAEPAADQTSGNGAFATMDEAIAAAQHAQIQYRHCSMQDRTRFVDGIRKVFLQEEVLQAISKMAVEETGMGNYADKLVKNRVAAQKTPGVEDLATSALSGDGGLTLMEYSAYGVIGSITPTTNPTETIINNSIGMLAAGNTVVFSPHPRSRNVSLHCVALINQQLARLGAPANLVVTVTKPSIDNTNALINDPRVNMLVATGGPAIVKTVMSSGKKAIGAGAGNPPAVVDETANVEKAARDIINGCSFDNNLPCVAEKEVIVVNEVADYLIHCMKKSGAWLLCDKQHIQQLQSLVLNEKGTGPNTAFVGKNARFILQQIGISVPEEIKVILIEAGRDHPFVVHELMMPILPVVRVENVDEAIDLAVKVEHGNRHTAMMHSTNVEKLTKMARLIQTTIFVKNGPSYAGIGVGGEGHATFTIAGPTGEGLTSARTFARNRRCVMVEALNIR</sequence>
<accession>A0AAW3EFF1</accession>
<dbReference type="InterPro" id="IPR016163">
    <property type="entry name" value="Ald_DH_C"/>
</dbReference>
<dbReference type="RefSeq" id="WP_005969386.1">
    <property type="nucleotide sequence ID" value="NZ_JQHP01000008.1"/>
</dbReference>
<evidence type="ECO:0000256" key="2">
    <source>
        <dbReference type="ARBA" id="ARBA00023027"/>
    </source>
</evidence>
<dbReference type="Gene3D" id="3.40.309.10">
    <property type="entry name" value="Aldehyde Dehydrogenase, Chain A, domain 2"/>
    <property type="match status" value="1"/>
</dbReference>
<gene>
    <name evidence="5" type="ORF">JV38_15680</name>
    <name evidence="6" type="ORF">KU73_15670</name>
</gene>
<organism evidence="5 7">
    <name type="scientific">Pectobacterium wasabiae</name>
    <dbReference type="NCBI Taxonomy" id="55208"/>
    <lineage>
        <taxon>Bacteria</taxon>
        <taxon>Pseudomonadati</taxon>
        <taxon>Pseudomonadota</taxon>
        <taxon>Gammaproteobacteria</taxon>
        <taxon>Enterobacterales</taxon>
        <taxon>Pectobacteriaceae</taxon>
        <taxon>Pectobacterium</taxon>
    </lineage>
</organism>
<comment type="caution">
    <text evidence="5">The sequence shown here is derived from an EMBL/GenBank/DDBJ whole genome shotgun (WGS) entry which is preliminary data.</text>
</comment>
<keyword evidence="8" id="KW-1185">Reference proteome</keyword>
<dbReference type="CDD" id="cd07121">
    <property type="entry name" value="ALDH_EutE"/>
    <property type="match status" value="1"/>
</dbReference>
<dbReference type="InterPro" id="IPR016161">
    <property type="entry name" value="Ald_DH/histidinol_DH"/>
</dbReference>
<evidence type="ECO:0000259" key="4">
    <source>
        <dbReference type="Pfam" id="PF00171"/>
    </source>
</evidence>
<feature type="region of interest" description="Disordered" evidence="3">
    <location>
        <begin position="17"/>
        <end position="39"/>
    </location>
</feature>
<evidence type="ECO:0000256" key="1">
    <source>
        <dbReference type="ARBA" id="ARBA00023002"/>
    </source>
</evidence>
<dbReference type="EMBL" id="JQOH01000007">
    <property type="protein sequence ID" value="KGA27574.1"/>
    <property type="molecule type" value="Genomic_DNA"/>
</dbReference>